<dbReference type="Pfam" id="PF01656">
    <property type="entry name" value="CbiA"/>
    <property type="match status" value="1"/>
</dbReference>
<dbReference type="SUPFAM" id="SSF52540">
    <property type="entry name" value="P-loop containing nucleoside triphosphate hydrolases"/>
    <property type="match status" value="1"/>
</dbReference>
<name>A0A2K8Z617_9BACT</name>
<feature type="domain" description="CobQ/CobB/MinD/ParA nucleotide binding" evidence="1">
    <location>
        <begin position="5"/>
        <end position="178"/>
    </location>
</feature>
<reference evidence="2 3" key="1">
    <citation type="submission" date="2017-11" db="EMBL/GenBank/DDBJ databases">
        <title>Taxonomic description and genome sequences of Spirosoma HA7 sp. nov., isolated from pollen microhabitat of Corylus avellana.</title>
        <authorList>
            <person name="Ambika Manirajan B."/>
            <person name="Suarez C."/>
            <person name="Ratering S."/>
            <person name="Geissler-Plaum R."/>
            <person name="Cardinale M."/>
            <person name="Sylvia S."/>
        </authorList>
    </citation>
    <scope>NUCLEOTIDE SEQUENCE [LARGE SCALE GENOMIC DNA]</scope>
    <source>
        <strain evidence="2 3">HA7</strain>
    </source>
</reference>
<gene>
    <name evidence="2" type="ORF">CWM47_27815</name>
</gene>
<protein>
    <recommendedName>
        <fullName evidence="1">CobQ/CobB/MinD/ParA nucleotide binding domain-containing protein</fullName>
    </recommendedName>
</protein>
<sequence>MAKFISFCSQKGGVGKTSITTHVATYFYQVERVPVAIFDCDFPQHSLQSIRTSEIARLKSDEGFFRKAEKLGQMPYPIYADSVANALPKLDAYAIKNELVLVDLPGTLNVEGMPAMIQRLDAAVLLLEADPLSFESTMHTVLAMAKFSNKNGGMVPTYLLWNKFDSRERKDRYSGLEQAALNYLDGLNASRKTPMNVHFMEHRIPDTVAIKDTRSTLFPNAVIKPLIQELNKLFASNSPTV</sequence>
<dbReference type="OrthoDB" id="978593at2"/>
<dbReference type="PANTHER" id="PTHR13696">
    <property type="entry name" value="P-LOOP CONTAINING NUCLEOSIDE TRIPHOSPHATE HYDROLASE"/>
    <property type="match status" value="1"/>
</dbReference>
<dbReference type="KEGG" id="spir:CWM47_27815"/>
<dbReference type="Proteomes" id="UP000232883">
    <property type="component" value="Chromosome"/>
</dbReference>
<dbReference type="InterPro" id="IPR027417">
    <property type="entry name" value="P-loop_NTPase"/>
</dbReference>
<accession>A0A2K8Z617</accession>
<dbReference type="RefSeq" id="WP_100991882.1">
    <property type="nucleotide sequence ID" value="NZ_CP025096.1"/>
</dbReference>
<proteinExistence type="predicted"/>
<dbReference type="Gene3D" id="3.40.50.300">
    <property type="entry name" value="P-loop containing nucleotide triphosphate hydrolases"/>
    <property type="match status" value="1"/>
</dbReference>
<evidence type="ECO:0000259" key="1">
    <source>
        <dbReference type="Pfam" id="PF01656"/>
    </source>
</evidence>
<evidence type="ECO:0000313" key="2">
    <source>
        <dbReference type="EMBL" id="AUD05322.1"/>
    </source>
</evidence>
<keyword evidence="3" id="KW-1185">Reference proteome</keyword>
<dbReference type="InterPro" id="IPR002586">
    <property type="entry name" value="CobQ/CobB/MinD/ParA_Nub-bd_dom"/>
</dbReference>
<dbReference type="AlphaFoldDB" id="A0A2K8Z617"/>
<dbReference type="CDD" id="cd02042">
    <property type="entry name" value="ParAB_family"/>
    <property type="match status" value="1"/>
</dbReference>
<organism evidence="2 3">
    <name type="scientific">Spirosoma pollinicola</name>
    <dbReference type="NCBI Taxonomy" id="2057025"/>
    <lineage>
        <taxon>Bacteria</taxon>
        <taxon>Pseudomonadati</taxon>
        <taxon>Bacteroidota</taxon>
        <taxon>Cytophagia</taxon>
        <taxon>Cytophagales</taxon>
        <taxon>Cytophagaceae</taxon>
        <taxon>Spirosoma</taxon>
    </lineage>
</organism>
<evidence type="ECO:0000313" key="3">
    <source>
        <dbReference type="Proteomes" id="UP000232883"/>
    </source>
</evidence>
<dbReference type="PANTHER" id="PTHR13696:SF52">
    <property type="entry name" value="PARA FAMILY PROTEIN CT_582"/>
    <property type="match status" value="1"/>
</dbReference>
<dbReference type="EMBL" id="CP025096">
    <property type="protein sequence ID" value="AUD05322.1"/>
    <property type="molecule type" value="Genomic_DNA"/>
</dbReference>
<dbReference type="InterPro" id="IPR050678">
    <property type="entry name" value="DNA_Partitioning_ATPase"/>
</dbReference>